<proteinExistence type="inferred from homology"/>
<dbReference type="Pfam" id="PF00686">
    <property type="entry name" value="CBM_20"/>
    <property type="match status" value="1"/>
</dbReference>
<dbReference type="InterPro" id="IPR013783">
    <property type="entry name" value="Ig-like_fold"/>
</dbReference>
<dbReference type="KEGG" id="sbf:JCM31447_03680"/>
<dbReference type="GO" id="GO:0005975">
    <property type="term" value="P:carbohydrate metabolic process"/>
    <property type="evidence" value="ECO:0007669"/>
    <property type="project" value="InterPro"/>
</dbReference>
<dbReference type="InterPro" id="IPR013780">
    <property type="entry name" value="Glyco_hydro_b"/>
</dbReference>
<dbReference type="GO" id="GO:0004553">
    <property type="term" value="F:hydrolase activity, hydrolyzing O-glycosyl compounds"/>
    <property type="evidence" value="ECO:0007669"/>
    <property type="project" value="InterPro"/>
</dbReference>
<dbReference type="InterPro" id="IPR013784">
    <property type="entry name" value="Carb-bd-like_fold"/>
</dbReference>
<dbReference type="PANTHER" id="PTHR22762:SF120">
    <property type="entry name" value="HETEROGLYCAN GLUCOSIDASE 1"/>
    <property type="match status" value="1"/>
</dbReference>
<evidence type="ECO:0000259" key="3">
    <source>
        <dbReference type="PROSITE" id="PS51166"/>
    </source>
</evidence>
<dbReference type="RefSeq" id="WP_130605948.1">
    <property type="nucleotide sequence ID" value="NZ_AP019368.1"/>
</dbReference>
<dbReference type="InterPro" id="IPR011013">
    <property type="entry name" value="Gal_mutarotase_sf_dom"/>
</dbReference>
<dbReference type="Proteomes" id="UP000291236">
    <property type="component" value="Chromosome"/>
</dbReference>
<dbReference type="SUPFAM" id="SSF51011">
    <property type="entry name" value="Glycosyl hydrolase domain"/>
    <property type="match status" value="1"/>
</dbReference>
<name>A0A4P2VKU6_FLUSA</name>
<keyword evidence="2" id="KW-0378">Hydrolase</keyword>
<evidence type="ECO:0000313" key="5">
    <source>
        <dbReference type="Proteomes" id="UP000291236"/>
    </source>
</evidence>
<dbReference type="Pfam" id="PF01055">
    <property type="entry name" value="Glyco_hydro_31_2nd"/>
    <property type="match status" value="1"/>
</dbReference>
<dbReference type="GO" id="GO:2001070">
    <property type="term" value="F:starch binding"/>
    <property type="evidence" value="ECO:0007669"/>
    <property type="project" value="InterPro"/>
</dbReference>
<evidence type="ECO:0000256" key="2">
    <source>
        <dbReference type="RuleBase" id="RU361185"/>
    </source>
</evidence>
<dbReference type="PROSITE" id="PS51166">
    <property type="entry name" value="CBM20"/>
    <property type="match status" value="1"/>
</dbReference>
<comment type="similarity">
    <text evidence="1 2">Belongs to the glycosyl hydrolase 31 family.</text>
</comment>
<dbReference type="SUPFAM" id="SSF51445">
    <property type="entry name" value="(Trans)glycosidases"/>
    <property type="match status" value="1"/>
</dbReference>
<dbReference type="CDD" id="cd14752">
    <property type="entry name" value="GH31_N"/>
    <property type="match status" value="1"/>
</dbReference>
<dbReference type="Pfam" id="PF21365">
    <property type="entry name" value="Glyco_hydro_31_3rd"/>
    <property type="match status" value="1"/>
</dbReference>
<dbReference type="PANTHER" id="PTHR22762">
    <property type="entry name" value="ALPHA-GLUCOSIDASE"/>
    <property type="match status" value="1"/>
</dbReference>
<dbReference type="Gene3D" id="2.60.40.1760">
    <property type="entry name" value="glycosyl hydrolase (family 31)"/>
    <property type="match status" value="1"/>
</dbReference>
<dbReference type="Gene3D" id="3.20.20.80">
    <property type="entry name" value="Glycosidases"/>
    <property type="match status" value="1"/>
</dbReference>
<dbReference type="Gene3D" id="2.60.40.1180">
    <property type="entry name" value="Golgi alpha-mannosidase II"/>
    <property type="match status" value="2"/>
</dbReference>
<dbReference type="InterPro" id="IPR048395">
    <property type="entry name" value="Glyco_hydro_31_C"/>
</dbReference>
<keyword evidence="2" id="KW-0326">Glycosidase</keyword>
<dbReference type="SUPFAM" id="SSF49452">
    <property type="entry name" value="Starch-binding domain-like"/>
    <property type="match status" value="1"/>
</dbReference>
<keyword evidence="5" id="KW-1185">Reference proteome</keyword>
<dbReference type="AlphaFoldDB" id="A0A4P2VKU6"/>
<protein>
    <submittedName>
        <fullName evidence="4">DUF5110 domain-containing protein</fullName>
    </submittedName>
</protein>
<feature type="domain" description="CBM20" evidence="3">
    <location>
        <begin position="860"/>
        <end position="965"/>
    </location>
</feature>
<dbReference type="InterPro" id="IPR033403">
    <property type="entry name" value="DUF5110"/>
</dbReference>
<gene>
    <name evidence="4" type="ORF">JCM31447_03680</name>
</gene>
<dbReference type="Pfam" id="PF17137">
    <property type="entry name" value="DUF5110"/>
    <property type="match status" value="1"/>
</dbReference>
<dbReference type="EMBL" id="AP019368">
    <property type="protein sequence ID" value="BBH51939.1"/>
    <property type="molecule type" value="Genomic_DNA"/>
</dbReference>
<dbReference type="OrthoDB" id="176168at2"/>
<evidence type="ECO:0000313" key="4">
    <source>
        <dbReference type="EMBL" id="BBH51939.1"/>
    </source>
</evidence>
<dbReference type="InterPro" id="IPR017853">
    <property type="entry name" value="GH"/>
</dbReference>
<reference evidence="4 5" key="1">
    <citation type="submission" date="2018-12" db="EMBL/GenBank/DDBJ databases">
        <title>Rubrispira sanarue gen. nov., sp., nov., a member of the order Silvanigrellales, isolated from a brackish lake in Hamamatsu Japan.</title>
        <authorList>
            <person name="Maejima Y."/>
            <person name="Iino T."/>
            <person name="Muraguchi Y."/>
            <person name="Fukuda K."/>
            <person name="Nojiri H."/>
            <person name="Ohkuma M."/>
            <person name="Moriuchi R."/>
            <person name="Dohra H."/>
            <person name="Kimbara K."/>
            <person name="Shintani M."/>
        </authorList>
    </citation>
    <scope>NUCLEOTIDE SEQUENCE [LARGE SCALE GENOMIC DNA]</scope>
    <source>
        <strain evidence="4 5">RF1110005</strain>
    </source>
</reference>
<accession>A0A4P2VKU6</accession>
<dbReference type="InterPro" id="IPR000322">
    <property type="entry name" value="Glyco_hydro_31_TIM"/>
</dbReference>
<evidence type="ECO:0000256" key="1">
    <source>
        <dbReference type="ARBA" id="ARBA00007806"/>
    </source>
</evidence>
<dbReference type="InterPro" id="IPR002044">
    <property type="entry name" value="CBM20"/>
</dbReference>
<dbReference type="SMART" id="SM01065">
    <property type="entry name" value="CBM_2"/>
    <property type="match status" value="1"/>
</dbReference>
<dbReference type="SUPFAM" id="SSF74650">
    <property type="entry name" value="Galactose mutarotase-like"/>
    <property type="match status" value="1"/>
</dbReference>
<organism evidence="4 5">
    <name type="scientific">Fluviispira sanaruensis</name>
    <dbReference type="NCBI Taxonomy" id="2493639"/>
    <lineage>
        <taxon>Bacteria</taxon>
        <taxon>Pseudomonadati</taxon>
        <taxon>Bdellovibrionota</taxon>
        <taxon>Oligoflexia</taxon>
        <taxon>Silvanigrellales</taxon>
        <taxon>Silvanigrellaceae</taxon>
        <taxon>Fluviispira</taxon>
    </lineage>
</organism>
<sequence length="965" mass="110198">MTRVNNSFIIKVCFISSFSLLGKIGIYANQNPNYLIPKTHISANDKYILLEALSDDIIHIETAQGTLPNTPQPIYSSPMISKNLPYNGATEFQKSENKIETKSLSINVDKESLCISFFNKKLGYDLTTLCPTFNEKDNNSLKIISNQNKNAYGLGQYFYDPNFADGDWIGRKWEPGEFGNAFVGFAGGANSKVQFPILYALGNEKQNYALFIDSTYKMAWDFTRTDYWNVNLWEKQIRYFVIAGENIEDLRAKYISLVGNPTVPPKKLLGLWVSEYGFKNWNEIDNKLTSLRMNHFPVDGFALDLYWFGGTKGMGSLIFDENNFPNPKENIKNYKKKGIEFIPIQEPYISESALIPNSNINDFTDLVSRCYLVRKYAQGCAPSYFKNYWWGSGGMLDWSNEDASAYWYQKKQVPLVKLGITNFWLDLNEPEMYDPNAYYAGIKINGVLKNRHADIANLYALKWIESLDKGYELNKNQLEFSYRPYYMSRAGSPGMQRYGAGMWSGDIGSNLGGLKAHINTQMNVSLSGIDFYSADTGGFHRNVFDGKDIGRLYTMWFANATAFDFPVRPHTVVGETNNSETSPSLIGDITSNRENLLQRYALAPYYYSLFYRAHLFGEAVTPPLITFYQHDKNVRKISSEKMIGKFLLASAVFQYEDPIRRDIYLPEGRWLNFHTLDEVTKTGKVFIDFPTYLDGKYKIPLFVREGAIIPQTYVDEKTMDMQGLRLDGSKINDLIIKVVPSEKESSFVLYEDDGGSREYLAKNYAQTHISQFKSYNIAKVEISPTQGKYNGMPLTRKQQIEIAIPNESVAFVNLNGNLLEKCNNNLQENCWEVTFKNTARVKTSSLDISKKYIYEFSLQQNLADSVQYNFSCLNAKTVFGESIYIVGNIPELGNWNTAQAHKLFPVEYPTWTNYIAKISTQHKDIEWKCLKKKESTGEVVQWQAGQNNIFKTTRGGYGGNVEGRF</sequence>
<dbReference type="Gene3D" id="2.60.40.10">
    <property type="entry name" value="Immunoglobulins"/>
    <property type="match status" value="1"/>
</dbReference>